<dbReference type="InterPro" id="IPR050351">
    <property type="entry name" value="BphY/WalK/GraS-like"/>
</dbReference>
<keyword evidence="4" id="KW-0808">Transferase</keyword>
<comment type="catalytic activity">
    <reaction evidence="1">
        <text>ATP + protein L-histidine = ADP + protein N-phospho-L-histidine.</text>
        <dbReference type="EC" id="2.7.13.3"/>
    </reaction>
</comment>
<evidence type="ECO:0000313" key="9">
    <source>
        <dbReference type="EMBL" id="SMO64388.1"/>
    </source>
</evidence>
<dbReference type="InterPro" id="IPR005467">
    <property type="entry name" value="His_kinase_dom"/>
</dbReference>
<feature type="region of interest" description="Disordered" evidence="7">
    <location>
        <begin position="1"/>
        <end position="23"/>
    </location>
</feature>
<dbReference type="PANTHER" id="PTHR42878">
    <property type="entry name" value="TWO-COMPONENT HISTIDINE KINASE"/>
    <property type="match status" value="1"/>
</dbReference>
<evidence type="ECO:0000256" key="2">
    <source>
        <dbReference type="ARBA" id="ARBA00012438"/>
    </source>
</evidence>
<dbReference type="SUPFAM" id="SSF55874">
    <property type="entry name" value="ATPase domain of HSP90 chaperone/DNA topoisomerase II/histidine kinase"/>
    <property type="match status" value="1"/>
</dbReference>
<dbReference type="Gene3D" id="1.10.287.130">
    <property type="match status" value="1"/>
</dbReference>
<evidence type="ECO:0000259" key="8">
    <source>
        <dbReference type="PROSITE" id="PS50109"/>
    </source>
</evidence>
<dbReference type="InterPro" id="IPR036890">
    <property type="entry name" value="HATPase_C_sf"/>
</dbReference>
<dbReference type="EMBL" id="FXTN01000004">
    <property type="protein sequence ID" value="SMO64388.1"/>
    <property type="molecule type" value="Genomic_DNA"/>
</dbReference>
<dbReference type="GO" id="GO:0000155">
    <property type="term" value="F:phosphorelay sensor kinase activity"/>
    <property type="evidence" value="ECO:0007669"/>
    <property type="project" value="InterPro"/>
</dbReference>
<dbReference type="AlphaFoldDB" id="A0A521CY86"/>
<reference evidence="9 10" key="1">
    <citation type="submission" date="2017-05" db="EMBL/GenBank/DDBJ databases">
        <authorList>
            <person name="Varghese N."/>
            <person name="Submissions S."/>
        </authorList>
    </citation>
    <scope>NUCLEOTIDE SEQUENCE [LARGE SCALE GENOMIC DNA]</scope>
    <source>
        <strain evidence="9 10">DSM 19036</strain>
    </source>
</reference>
<dbReference type="GO" id="GO:0000156">
    <property type="term" value="F:phosphorelay response regulator activity"/>
    <property type="evidence" value="ECO:0007669"/>
    <property type="project" value="TreeGrafter"/>
</dbReference>
<keyword evidence="5 9" id="KW-0418">Kinase</keyword>
<dbReference type="Pfam" id="PF00512">
    <property type="entry name" value="HisKA"/>
    <property type="match status" value="1"/>
</dbReference>
<dbReference type="InterPro" id="IPR003661">
    <property type="entry name" value="HisK_dim/P_dom"/>
</dbReference>
<feature type="coiled-coil region" evidence="6">
    <location>
        <begin position="154"/>
        <end position="226"/>
    </location>
</feature>
<dbReference type="InterPro" id="IPR004358">
    <property type="entry name" value="Sig_transdc_His_kin-like_C"/>
</dbReference>
<name>A0A521CY86_9SPHI</name>
<organism evidence="9 10">
    <name type="scientific">Pedobacter westerhofensis</name>
    <dbReference type="NCBI Taxonomy" id="425512"/>
    <lineage>
        <taxon>Bacteria</taxon>
        <taxon>Pseudomonadati</taxon>
        <taxon>Bacteroidota</taxon>
        <taxon>Sphingobacteriia</taxon>
        <taxon>Sphingobacteriales</taxon>
        <taxon>Sphingobacteriaceae</taxon>
        <taxon>Pedobacter</taxon>
    </lineage>
</organism>
<evidence type="ECO:0000256" key="5">
    <source>
        <dbReference type="ARBA" id="ARBA00022777"/>
    </source>
</evidence>
<dbReference type="InterPro" id="IPR036097">
    <property type="entry name" value="HisK_dim/P_sf"/>
</dbReference>
<accession>A0A521CY86</accession>
<dbReference type="PROSITE" id="PS50109">
    <property type="entry name" value="HIS_KIN"/>
    <property type="match status" value="1"/>
</dbReference>
<dbReference type="SMART" id="SM00387">
    <property type="entry name" value="HATPase_c"/>
    <property type="match status" value="1"/>
</dbReference>
<sequence>MHKPKKKEMSSVPTEELAFQHEEKENRAAELIIANKELAFQEKEKGNRAAELLIANKELDFQKEEKQKRAEELVIANKELAFQNEEKGNRAAELVIANKELAFQAEEKEDRAAELIIANRELAFQNEEKEDRAAELIIANKELIFQNAEKESRAAELVKAYKELAFQNQEKENRAAELIIINKQLAFQNEEKENRAAELIVANEHLKQAELEIAELNIGLEQKIIERTAQLEAANREMEAFSYSVSHDLRAPLRAINGFTQILIEDYAEQLDPDALDILNEIVGNSSRMGQLIDNLLEFSRFGKQNLTMVNINITEMVESIVAGLLKEHPDRQVSVTIKPLGDITGDKNMLKQVFINMISNAFKYSGKKEKAMIEIGSYEKDKQCVYYVKDNGAGFDMKYYDKLYGVFQRLHSSNEFEGTGVGLAIIQRIISKHNGSAWADGVVNQGACFYISLPTLIKN</sequence>
<dbReference type="GO" id="GO:0007234">
    <property type="term" value="P:osmosensory signaling via phosphorelay pathway"/>
    <property type="evidence" value="ECO:0007669"/>
    <property type="project" value="TreeGrafter"/>
</dbReference>
<keyword evidence="3" id="KW-0597">Phosphoprotein</keyword>
<protein>
    <recommendedName>
        <fullName evidence="2">histidine kinase</fullName>
        <ecNumber evidence="2">2.7.13.3</ecNumber>
    </recommendedName>
</protein>
<dbReference type="Pfam" id="PF02518">
    <property type="entry name" value="HATPase_c"/>
    <property type="match status" value="1"/>
</dbReference>
<dbReference type="PANTHER" id="PTHR42878:SF15">
    <property type="entry name" value="BACTERIOPHYTOCHROME"/>
    <property type="match status" value="1"/>
</dbReference>
<evidence type="ECO:0000256" key="4">
    <source>
        <dbReference type="ARBA" id="ARBA00022679"/>
    </source>
</evidence>
<dbReference type="Gene3D" id="3.30.565.10">
    <property type="entry name" value="Histidine kinase-like ATPase, C-terminal domain"/>
    <property type="match status" value="1"/>
</dbReference>
<feature type="domain" description="Histidine kinase" evidence="8">
    <location>
        <begin position="244"/>
        <end position="458"/>
    </location>
</feature>
<dbReference type="PRINTS" id="PR00344">
    <property type="entry name" value="BCTRLSENSOR"/>
</dbReference>
<proteinExistence type="predicted"/>
<evidence type="ECO:0000256" key="6">
    <source>
        <dbReference type="SAM" id="Coils"/>
    </source>
</evidence>
<evidence type="ECO:0000256" key="3">
    <source>
        <dbReference type="ARBA" id="ARBA00022553"/>
    </source>
</evidence>
<dbReference type="SUPFAM" id="SSF47384">
    <property type="entry name" value="Homodimeric domain of signal transducing histidine kinase"/>
    <property type="match status" value="1"/>
</dbReference>
<dbReference type="Proteomes" id="UP000320300">
    <property type="component" value="Unassembled WGS sequence"/>
</dbReference>
<evidence type="ECO:0000256" key="1">
    <source>
        <dbReference type="ARBA" id="ARBA00000085"/>
    </source>
</evidence>
<keyword evidence="10" id="KW-1185">Reference proteome</keyword>
<keyword evidence="6" id="KW-0175">Coiled coil</keyword>
<dbReference type="InterPro" id="IPR003594">
    <property type="entry name" value="HATPase_dom"/>
</dbReference>
<dbReference type="SMART" id="SM00388">
    <property type="entry name" value="HisKA"/>
    <property type="match status" value="1"/>
</dbReference>
<dbReference type="CDD" id="cd00082">
    <property type="entry name" value="HisKA"/>
    <property type="match status" value="1"/>
</dbReference>
<dbReference type="FunFam" id="1.10.287.130:FF:000070">
    <property type="entry name" value="Histidine kinase sensor protein"/>
    <property type="match status" value="1"/>
</dbReference>
<dbReference type="EC" id="2.7.13.3" evidence="2"/>
<dbReference type="GO" id="GO:0030295">
    <property type="term" value="F:protein kinase activator activity"/>
    <property type="evidence" value="ECO:0007669"/>
    <property type="project" value="TreeGrafter"/>
</dbReference>
<evidence type="ECO:0000313" key="10">
    <source>
        <dbReference type="Proteomes" id="UP000320300"/>
    </source>
</evidence>
<evidence type="ECO:0000256" key="7">
    <source>
        <dbReference type="SAM" id="MobiDB-lite"/>
    </source>
</evidence>
<gene>
    <name evidence="9" type="ORF">SAMN06265348_104300</name>
</gene>
<dbReference type="FunFam" id="3.30.565.10:FF:000006">
    <property type="entry name" value="Sensor histidine kinase WalK"/>
    <property type="match status" value="1"/>
</dbReference>